<dbReference type="Proteomes" id="UP001454036">
    <property type="component" value="Unassembled WGS sequence"/>
</dbReference>
<organism evidence="3 4">
    <name type="scientific">Lithospermum erythrorhizon</name>
    <name type="common">Purple gromwell</name>
    <name type="synonym">Lithospermum officinale var. erythrorhizon</name>
    <dbReference type="NCBI Taxonomy" id="34254"/>
    <lineage>
        <taxon>Eukaryota</taxon>
        <taxon>Viridiplantae</taxon>
        <taxon>Streptophyta</taxon>
        <taxon>Embryophyta</taxon>
        <taxon>Tracheophyta</taxon>
        <taxon>Spermatophyta</taxon>
        <taxon>Magnoliopsida</taxon>
        <taxon>eudicotyledons</taxon>
        <taxon>Gunneridae</taxon>
        <taxon>Pentapetalae</taxon>
        <taxon>asterids</taxon>
        <taxon>lamiids</taxon>
        <taxon>Boraginales</taxon>
        <taxon>Boraginaceae</taxon>
        <taxon>Boraginoideae</taxon>
        <taxon>Lithospermeae</taxon>
        <taxon>Lithospermum</taxon>
    </lineage>
</organism>
<comment type="caution">
    <text evidence="3">The sequence shown here is derived from an EMBL/GenBank/DDBJ whole genome shotgun (WGS) entry which is preliminary data.</text>
</comment>
<evidence type="ECO:0000256" key="2">
    <source>
        <dbReference type="SAM" id="MobiDB-lite"/>
    </source>
</evidence>
<feature type="compositionally biased region" description="Polar residues" evidence="2">
    <location>
        <begin position="211"/>
        <end position="222"/>
    </location>
</feature>
<feature type="compositionally biased region" description="Basic and acidic residues" evidence="2">
    <location>
        <begin position="201"/>
        <end position="210"/>
    </location>
</feature>
<dbReference type="GO" id="GO:0015031">
    <property type="term" value="P:protein transport"/>
    <property type="evidence" value="ECO:0007669"/>
    <property type="project" value="InterPro"/>
</dbReference>
<feature type="region of interest" description="Disordered" evidence="2">
    <location>
        <begin position="286"/>
        <end position="328"/>
    </location>
</feature>
<dbReference type="EMBL" id="BAABME010014533">
    <property type="protein sequence ID" value="GAA0187253.1"/>
    <property type="molecule type" value="Genomic_DNA"/>
</dbReference>
<name>A0AAV3S1M1_LITER</name>
<dbReference type="PANTHER" id="PTHR12161:SF16">
    <property type="entry name" value="REGULATOR OF VPS4 ACTIVITY IN THE MVB PATHWAY PROTEIN"/>
    <property type="match status" value="1"/>
</dbReference>
<dbReference type="InterPro" id="IPR005061">
    <property type="entry name" value="Ist1"/>
</dbReference>
<keyword evidence="4" id="KW-1185">Reference proteome</keyword>
<feature type="compositionally biased region" description="Basic and acidic residues" evidence="2">
    <location>
        <begin position="286"/>
        <end position="295"/>
    </location>
</feature>
<evidence type="ECO:0008006" key="5">
    <source>
        <dbReference type="Google" id="ProtNLM"/>
    </source>
</evidence>
<evidence type="ECO:0000313" key="3">
    <source>
        <dbReference type="EMBL" id="GAA0187253.1"/>
    </source>
</evidence>
<proteinExistence type="inferred from homology"/>
<dbReference type="Gene3D" id="1.20.1260.60">
    <property type="entry name" value="Vacuolar protein sorting-associated protein Ist1"/>
    <property type="match status" value="1"/>
</dbReference>
<accession>A0AAV3S1M1</accession>
<feature type="compositionally biased region" description="Low complexity" evidence="2">
    <location>
        <begin position="304"/>
        <end position="321"/>
    </location>
</feature>
<dbReference type="PANTHER" id="PTHR12161">
    <property type="entry name" value="IST1 FAMILY MEMBER"/>
    <property type="match status" value="1"/>
</dbReference>
<dbReference type="Pfam" id="PF03398">
    <property type="entry name" value="Ist1"/>
    <property type="match status" value="1"/>
</dbReference>
<feature type="region of interest" description="Disordered" evidence="2">
    <location>
        <begin position="201"/>
        <end position="237"/>
    </location>
</feature>
<protein>
    <recommendedName>
        <fullName evidence="5">Regulator of Vps4 activity in the MVB pathway protein</fullName>
    </recommendedName>
</protein>
<evidence type="ECO:0000256" key="1">
    <source>
        <dbReference type="ARBA" id="ARBA00005536"/>
    </source>
</evidence>
<reference evidence="3 4" key="1">
    <citation type="submission" date="2024-01" db="EMBL/GenBank/DDBJ databases">
        <title>The complete chloroplast genome sequence of Lithospermum erythrorhizon: insights into the phylogenetic relationship among Boraginaceae species and the maternal lineages of purple gromwells.</title>
        <authorList>
            <person name="Okada T."/>
            <person name="Watanabe K."/>
        </authorList>
    </citation>
    <scope>NUCLEOTIDE SEQUENCE [LARGE SCALE GENOMIC DNA]</scope>
</reference>
<evidence type="ECO:0000313" key="4">
    <source>
        <dbReference type="Proteomes" id="UP001454036"/>
    </source>
</evidence>
<dbReference type="FunFam" id="1.20.1260.60:FF:000002">
    <property type="entry name" value="Vacuolar protein sorting-associated protein IST1"/>
    <property type="match status" value="1"/>
</dbReference>
<gene>
    <name evidence="3" type="ORF">LIER_34541</name>
</gene>
<dbReference type="AlphaFoldDB" id="A0AAV3S1M1"/>
<comment type="similarity">
    <text evidence="1">Belongs to the IST1 family.</text>
</comment>
<dbReference type="InterPro" id="IPR042277">
    <property type="entry name" value="IST1-like"/>
</dbReference>
<sequence>MGKKLDALLGRRFKTKKFISIINHAISRLVVLKNQHQSRCSVAMSDVTQILKLGHHERALLRAEQVVKEQSIFDVFHMIEIYCYLLVERVSLLEHAKECPDELKEAISSLIYTATRCGEFPELQDLCSVFSSRFGKEFVDRAAELRNNCGVSPKIIQKLSTRMHTIESRVKVVREIAMENNIPLQIEEDGSSVHLEKQGKVEADEKKENQPETTTNSTTSPAESPEPLFDKANNAPEDVNILDRMSDARKMKGKYKDVAHAAQAAFESAAHAAVAARAAVELSWFDSHDPDDKKSPRNSMQQTIINGSDSSEIIESEPQSSRANYSRG</sequence>